<evidence type="ECO:0008006" key="3">
    <source>
        <dbReference type="Google" id="ProtNLM"/>
    </source>
</evidence>
<evidence type="ECO:0000313" key="2">
    <source>
        <dbReference type="Proteomes" id="UP001291309"/>
    </source>
</evidence>
<name>A0ABU5GYV8_9BACT</name>
<accession>A0ABU5GYV8</accession>
<gene>
    <name evidence="1" type="ORF">SYV04_08230</name>
</gene>
<dbReference type="EMBL" id="JAXIVS010000002">
    <property type="protein sequence ID" value="MDY7226368.1"/>
    <property type="molecule type" value="Genomic_DNA"/>
</dbReference>
<dbReference type="PROSITE" id="PS51257">
    <property type="entry name" value="PROKAR_LIPOPROTEIN"/>
    <property type="match status" value="1"/>
</dbReference>
<keyword evidence="2" id="KW-1185">Reference proteome</keyword>
<dbReference type="RefSeq" id="WP_321545087.1">
    <property type="nucleotide sequence ID" value="NZ_JAXIVS010000002.1"/>
</dbReference>
<protein>
    <recommendedName>
        <fullName evidence="3">Lipoprotein</fullName>
    </recommendedName>
</protein>
<proteinExistence type="predicted"/>
<sequence>MKKKLLSAVVLCSLGIVGCGGDDNTNKPPVVPKFNTSDNIRNYLEGKKMLMDGTNIPTHPNGFDENLDLGPNSQCYNKVEMVVGAGAFQVSSTAGSLKDVNPTTKVGTCDNSQANGAPQVFTTNAVLIDKVKEDASCFDVLFTYTSFKQQGRGSLSADGKTLSLELFFEGRATGATCEAGGVGSGNIVHLGQPFTGNAVQVYTVSAQ</sequence>
<comment type="caution">
    <text evidence="1">The sequence shown here is derived from an EMBL/GenBank/DDBJ whole genome shotgun (WGS) entry which is preliminary data.</text>
</comment>
<organism evidence="1 2">
    <name type="scientific">Hyalangium rubrum</name>
    <dbReference type="NCBI Taxonomy" id="3103134"/>
    <lineage>
        <taxon>Bacteria</taxon>
        <taxon>Pseudomonadati</taxon>
        <taxon>Myxococcota</taxon>
        <taxon>Myxococcia</taxon>
        <taxon>Myxococcales</taxon>
        <taxon>Cystobacterineae</taxon>
        <taxon>Archangiaceae</taxon>
        <taxon>Hyalangium</taxon>
    </lineage>
</organism>
<reference evidence="1 2" key="1">
    <citation type="submission" date="2023-12" db="EMBL/GenBank/DDBJ databases">
        <title>the genome sequence of Hyalangium sp. s54d21.</title>
        <authorList>
            <person name="Zhang X."/>
        </authorList>
    </citation>
    <scope>NUCLEOTIDE SEQUENCE [LARGE SCALE GENOMIC DNA]</scope>
    <source>
        <strain evidence="2">s54d21</strain>
    </source>
</reference>
<dbReference type="Proteomes" id="UP001291309">
    <property type="component" value="Unassembled WGS sequence"/>
</dbReference>
<evidence type="ECO:0000313" key="1">
    <source>
        <dbReference type="EMBL" id="MDY7226368.1"/>
    </source>
</evidence>